<comment type="caution">
    <text evidence="2">The sequence shown here is derived from an EMBL/GenBank/DDBJ whole genome shotgun (WGS) entry which is preliminary data.</text>
</comment>
<name>A0A235F5F6_9BACL</name>
<comment type="similarity">
    <text evidence="1">Belongs to the GerPA/GerPF family.</text>
</comment>
<dbReference type="OrthoDB" id="2382149at2"/>
<gene>
    <name evidence="2" type="ORF">CGZ90_15930</name>
</gene>
<protein>
    <recommendedName>
        <fullName evidence="4">Spore germination protein</fullName>
    </recommendedName>
</protein>
<evidence type="ECO:0008006" key="4">
    <source>
        <dbReference type="Google" id="ProtNLM"/>
    </source>
</evidence>
<evidence type="ECO:0000313" key="2">
    <source>
        <dbReference type="EMBL" id="OYD56500.1"/>
    </source>
</evidence>
<evidence type="ECO:0000313" key="3">
    <source>
        <dbReference type="Proteomes" id="UP000215059"/>
    </source>
</evidence>
<organism evidence="2 3">
    <name type="scientific">Fictibacillus aquaticus</name>
    <dbReference type="NCBI Taxonomy" id="2021314"/>
    <lineage>
        <taxon>Bacteria</taxon>
        <taxon>Bacillati</taxon>
        <taxon>Bacillota</taxon>
        <taxon>Bacilli</taxon>
        <taxon>Bacillales</taxon>
        <taxon>Fictibacillaceae</taxon>
        <taxon>Fictibacillus</taxon>
    </lineage>
</organism>
<reference evidence="2 3" key="1">
    <citation type="submission" date="2017-07" db="EMBL/GenBank/DDBJ databases">
        <title>Fictibacillus sp. nov. GDSW-R2A3 Genome sequencing and assembly.</title>
        <authorList>
            <person name="Mayilraj S."/>
        </authorList>
    </citation>
    <scope>NUCLEOTIDE SEQUENCE [LARGE SCALE GENOMIC DNA]</scope>
    <source>
        <strain evidence="2 3">GDSW-R2A3</strain>
    </source>
</reference>
<proteinExistence type="inferred from homology"/>
<evidence type="ECO:0000256" key="1">
    <source>
        <dbReference type="ARBA" id="ARBA00008103"/>
    </source>
</evidence>
<dbReference type="InterPro" id="IPR019618">
    <property type="entry name" value="Spore_germination_GerPA"/>
</dbReference>
<dbReference type="Pfam" id="PF10676">
    <property type="entry name" value="gerPA"/>
    <property type="match status" value="1"/>
</dbReference>
<dbReference type="PANTHER" id="PTHR37808">
    <property type="entry name" value="SPORE GERMINATION PROTEIN-LIKE PROTEIN YDZR-RELATED"/>
    <property type="match status" value="1"/>
</dbReference>
<dbReference type="PANTHER" id="PTHR37808:SF1">
    <property type="entry name" value="SPORE GERMINATION PROTEIN-LIKE PROTEIN YDZR"/>
    <property type="match status" value="1"/>
</dbReference>
<accession>A0A235F5F6</accession>
<dbReference type="AlphaFoldDB" id="A0A235F5F6"/>
<dbReference type="RefSeq" id="WP_094253516.1">
    <property type="nucleotide sequence ID" value="NZ_JBHLXL010000002.1"/>
</dbReference>
<keyword evidence="3" id="KW-1185">Reference proteome</keyword>
<dbReference type="EMBL" id="NOII01000011">
    <property type="protein sequence ID" value="OYD56500.1"/>
    <property type="molecule type" value="Genomic_DNA"/>
</dbReference>
<sequence length="72" mass="7243">MPSLIVAPININAANGQVNFGDSFIINPKSTSKSYNGAGGANTGNFVQTVTVISGTNTIDTDALDSNVAANA</sequence>
<dbReference type="Proteomes" id="UP000215059">
    <property type="component" value="Unassembled WGS sequence"/>
</dbReference>